<evidence type="ECO:0000313" key="6">
    <source>
        <dbReference type="Proteomes" id="UP001358417"/>
    </source>
</evidence>
<dbReference type="PANTHER" id="PTHR12357">
    <property type="entry name" value="YTH YT521-B HOMOLOGY DOMAIN-CONTAINING"/>
    <property type="match status" value="1"/>
</dbReference>
<dbReference type="AlphaFoldDB" id="A0AAV9MU55"/>
<dbReference type="SMART" id="SM00360">
    <property type="entry name" value="RRM"/>
    <property type="match status" value="1"/>
</dbReference>
<reference evidence="5 6" key="1">
    <citation type="submission" date="2023-08" db="EMBL/GenBank/DDBJ databases">
        <title>Black Yeasts Isolated from many extreme environments.</title>
        <authorList>
            <person name="Coleine C."/>
            <person name="Stajich J.E."/>
            <person name="Selbmann L."/>
        </authorList>
    </citation>
    <scope>NUCLEOTIDE SEQUENCE [LARGE SCALE GENOMIC DNA]</scope>
    <source>
        <strain evidence="5 6">CCFEE 5792</strain>
    </source>
</reference>
<evidence type="ECO:0000313" key="5">
    <source>
        <dbReference type="EMBL" id="KAK5044981.1"/>
    </source>
</evidence>
<evidence type="ECO:0000256" key="1">
    <source>
        <dbReference type="PROSITE-ProRule" id="PRU00176"/>
    </source>
</evidence>
<dbReference type="Pfam" id="PF04146">
    <property type="entry name" value="YTH"/>
    <property type="match status" value="1"/>
</dbReference>
<dbReference type="CDD" id="cd21134">
    <property type="entry name" value="YTH"/>
    <property type="match status" value="1"/>
</dbReference>
<dbReference type="GO" id="GO:0000381">
    <property type="term" value="P:regulation of alternative mRNA splicing, via spliceosome"/>
    <property type="evidence" value="ECO:0007669"/>
    <property type="project" value="TreeGrafter"/>
</dbReference>
<evidence type="ECO:0000256" key="2">
    <source>
        <dbReference type="SAM" id="MobiDB-lite"/>
    </source>
</evidence>
<feature type="compositionally biased region" description="Basic and acidic residues" evidence="2">
    <location>
        <begin position="248"/>
        <end position="262"/>
    </location>
</feature>
<keyword evidence="1" id="KW-0694">RNA-binding</keyword>
<evidence type="ECO:0000259" key="4">
    <source>
        <dbReference type="PROSITE" id="PS50882"/>
    </source>
</evidence>
<dbReference type="InterPro" id="IPR045168">
    <property type="entry name" value="YTH_prot"/>
</dbReference>
<feature type="compositionally biased region" description="Polar residues" evidence="2">
    <location>
        <begin position="335"/>
        <end position="348"/>
    </location>
</feature>
<dbReference type="Gene3D" id="3.10.590.10">
    <property type="entry name" value="ph1033 like domains"/>
    <property type="match status" value="2"/>
</dbReference>
<dbReference type="InterPro" id="IPR035979">
    <property type="entry name" value="RBD_domain_sf"/>
</dbReference>
<protein>
    <recommendedName>
        <fullName evidence="7">RRM domain-containing protein</fullName>
    </recommendedName>
</protein>
<name>A0AAV9MU55_9EURO</name>
<dbReference type="GO" id="GO:0003729">
    <property type="term" value="F:mRNA binding"/>
    <property type="evidence" value="ECO:0007669"/>
    <property type="project" value="TreeGrafter"/>
</dbReference>
<gene>
    <name evidence="5" type="ORF">LTR84_010353</name>
</gene>
<feature type="domain" description="RRM" evidence="3">
    <location>
        <begin position="58"/>
        <end position="145"/>
    </location>
</feature>
<feature type="compositionally biased region" description="Low complexity" evidence="2">
    <location>
        <begin position="271"/>
        <end position="284"/>
    </location>
</feature>
<dbReference type="GO" id="GO:1990247">
    <property type="term" value="F:N6-methyladenosine-containing RNA reader activity"/>
    <property type="evidence" value="ECO:0007669"/>
    <property type="project" value="TreeGrafter"/>
</dbReference>
<organism evidence="5 6">
    <name type="scientific">Exophiala bonariae</name>
    <dbReference type="NCBI Taxonomy" id="1690606"/>
    <lineage>
        <taxon>Eukaryota</taxon>
        <taxon>Fungi</taxon>
        <taxon>Dikarya</taxon>
        <taxon>Ascomycota</taxon>
        <taxon>Pezizomycotina</taxon>
        <taxon>Eurotiomycetes</taxon>
        <taxon>Chaetothyriomycetidae</taxon>
        <taxon>Chaetothyriales</taxon>
        <taxon>Herpotrichiellaceae</taxon>
        <taxon>Exophiala</taxon>
    </lineage>
</organism>
<dbReference type="InterPro" id="IPR007275">
    <property type="entry name" value="YTH_domain"/>
</dbReference>
<sequence length="462" mass="51648">MVSKRYFDTFDEQSLSIKLGFTYYDEIMSGRHAFNAPQAPPPKRRSPPKEVSKTWGEHALWVGNIAPEATVMSLRDYFSKAAPYRVLSVAYNPDAKYAFVNFTSEASRAAAITHAAVNMFEGKRLDCRIRQGSMSRSTKVHYGVSYPGRASFTVSSQQGNSIEQQAQELLHFPEVLQAEWGGDKYFILKSFSLEALSRSIETGQWYIPKRHCTRLNIAFKSARRVYFVFSVNGSGSFAGVALMKSETRQESARPKHQNDIHRTTSTGSEGSIRPSSVSDSSSPSAGMKIPTVSSDSFAAGTICYEPERRRIVWEAVQDSDQNSEDDDSSSFSSSPTRSFVQSPWQTTFDSRDSLGRTQSNTPPTPHTLAFDSESIKALWNADEWPVQSNQALLLSKLEQFGNPCQIKWLSTKEIPFEEVRGIKNAWNSNKEVHVARNVTAVETNAASYLLQSWNINTDDATD</sequence>
<dbReference type="Pfam" id="PF25701">
    <property type="entry name" value="RRM_YTH1"/>
    <property type="match status" value="1"/>
</dbReference>
<keyword evidence="6" id="KW-1185">Reference proteome</keyword>
<dbReference type="CDD" id="cd00590">
    <property type="entry name" value="RRM_SF"/>
    <property type="match status" value="1"/>
</dbReference>
<proteinExistence type="predicted"/>
<dbReference type="GO" id="GO:0000398">
    <property type="term" value="P:mRNA splicing, via spliceosome"/>
    <property type="evidence" value="ECO:0007669"/>
    <property type="project" value="TreeGrafter"/>
</dbReference>
<feature type="domain" description="YTH" evidence="4">
    <location>
        <begin position="311"/>
        <end position="453"/>
    </location>
</feature>
<dbReference type="PROSITE" id="PS50882">
    <property type="entry name" value="YTH"/>
    <property type="match status" value="2"/>
</dbReference>
<dbReference type="InterPro" id="IPR057720">
    <property type="entry name" value="RRM_YTH1"/>
</dbReference>
<evidence type="ECO:0008006" key="7">
    <source>
        <dbReference type="Google" id="ProtNLM"/>
    </source>
</evidence>
<feature type="domain" description="YTH" evidence="4">
    <location>
        <begin position="183"/>
        <end position="319"/>
    </location>
</feature>
<feature type="region of interest" description="Disordered" evidence="2">
    <location>
        <begin position="248"/>
        <end position="292"/>
    </location>
</feature>
<dbReference type="Gene3D" id="3.30.70.330">
    <property type="match status" value="1"/>
</dbReference>
<dbReference type="InterPro" id="IPR012677">
    <property type="entry name" value="Nucleotide-bd_a/b_plait_sf"/>
</dbReference>
<comment type="caution">
    <text evidence="5">The sequence shown here is derived from an EMBL/GenBank/DDBJ whole genome shotgun (WGS) entry which is preliminary data.</text>
</comment>
<dbReference type="GO" id="GO:0005654">
    <property type="term" value="C:nucleoplasm"/>
    <property type="evidence" value="ECO:0007669"/>
    <property type="project" value="TreeGrafter"/>
</dbReference>
<dbReference type="PROSITE" id="PS50102">
    <property type="entry name" value="RRM"/>
    <property type="match status" value="1"/>
</dbReference>
<feature type="region of interest" description="Disordered" evidence="2">
    <location>
        <begin position="317"/>
        <end position="367"/>
    </location>
</feature>
<dbReference type="SUPFAM" id="SSF54928">
    <property type="entry name" value="RNA-binding domain, RBD"/>
    <property type="match status" value="1"/>
</dbReference>
<dbReference type="EMBL" id="JAVRRD010000041">
    <property type="protein sequence ID" value="KAK5044981.1"/>
    <property type="molecule type" value="Genomic_DNA"/>
</dbReference>
<dbReference type="RefSeq" id="XP_064700625.1">
    <property type="nucleotide sequence ID" value="XM_064853890.1"/>
</dbReference>
<dbReference type="InterPro" id="IPR000504">
    <property type="entry name" value="RRM_dom"/>
</dbReference>
<dbReference type="PANTHER" id="PTHR12357:SF3">
    <property type="entry name" value="YTH DOMAIN-CONTAINING PROTEIN 1"/>
    <property type="match status" value="1"/>
</dbReference>
<dbReference type="GeneID" id="89978511"/>
<accession>A0AAV9MU55</accession>
<evidence type="ECO:0000259" key="3">
    <source>
        <dbReference type="PROSITE" id="PS50102"/>
    </source>
</evidence>
<dbReference type="Proteomes" id="UP001358417">
    <property type="component" value="Unassembled WGS sequence"/>
</dbReference>